<dbReference type="NCBIfam" id="TIGR01525">
    <property type="entry name" value="ATPase-IB_hvy"/>
    <property type="match status" value="1"/>
</dbReference>
<proteinExistence type="inferred from homology"/>
<dbReference type="RefSeq" id="WP_346071320.1">
    <property type="nucleotide sequence ID" value="NZ_BAAANQ010000009.1"/>
</dbReference>
<dbReference type="PROSITE" id="PS00154">
    <property type="entry name" value="ATPASE_E1_E2"/>
    <property type="match status" value="1"/>
</dbReference>
<dbReference type="NCBIfam" id="TIGR01494">
    <property type="entry name" value="ATPase_P-type"/>
    <property type="match status" value="1"/>
</dbReference>
<feature type="transmembrane region" description="Helical" evidence="10">
    <location>
        <begin position="722"/>
        <end position="740"/>
    </location>
</feature>
<dbReference type="SUPFAM" id="SSF81665">
    <property type="entry name" value="Calcium ATPase, transmembrane domain M"/>
    <property type="match status" value="1"/>
</dbReference>
<feature type="transmembrane region" description="Helical" evidence="10">
    <location>
        <begin position="170"/>
        <end position="191"/>
    </location>
</feature>
<feature type="transmembrane region" description="Helical" evidence="10">
    <location>
        <begin position="133"/>
        <end position="150"/>
    </location>
</feature>
<dbReference type="Gene3D" id="3.40.50.1000">
    <property type="entry name" value="HAD superfamily/HAD-like"/>
    <property type="match status" value="1"/>
</dbReference>
<feature type="transmembrane region" description="Helical" evidence="10">
    <location>
        <begin position="227"/>
        <end position="245"/>
    </location>
</feature>
<dbReference type="InterPro" id="IPR006121">
    <property type="entry name" value="HMA_dom"/>
</dbReference>
<dbReference type="PRINTS" id="PR00119">
    <property type="entry name" value="CATATPASE"/>
</dbReference>
<keyword evidence="9 10" id="KW-0472">Membrane</keyword>
<name>A0ABP5GWV1_9ACTN</name>
<evidence type="ECO:0000313" key="14">
    <source>
        <dbReference type="Proteomes" id="UP001403094"/>
    </source>
</evidence>
<dbReference type="SFLD" id="SFLDF00027">
    <property type="entry name" value="p-type_atpase"/>
    <property type="match status" value="1"/>
</dbReference>
<dbReference type="InterPro" id="IPR023298">
    <property type="entry name" value="ATPase_P-typ_TM_dom_sf"/>
</dbReference>
<reference evidence="14" key="1">
    <citation type="journal article" date="2019" name="Int. J. Syst. Evol. Microbiol.">
        <title>The Global Catalogue of Microorganisms (GCM) 10K type strain sequencing project: providing services to taxonomists for standard genome sequencing and annotation.</title>
        <authorList>
            <consortium name="The Broad Institute Genomics Platform"/>
            <consortium name="The Broad Institute Genome Sequencing Center for Infectious Disease"/>
            <person name="Wu L."/>
            <person name="Ma J."/>
        </authorList>
    </citation>
    <scope>NUCLEOTIDE SEQUENCE [LARGE SCALE GENOMIC DNA]</scope>
    <source>
        <strain evidence="14">JCM 14549</strain>
    </source>
</reference>
<dbReference type="InterPro" id="IPR044492">
    <property type="entry name" value="P_typ_ATPase_HD_dom"/>
</dbReference>
<evidence type="ECO:0000256" key="2">
    <source>
        <dbReference type="ARBA" id="ARBA00006024"/>
    </source>
</evidence>
<keyword evidence="6 10" id="KW-0067">ATP-binding</keyword>
<keyword evidence="8 10" id="KW-1133">Transmembrane helix</keyword>
<comment type="subcellular location">
    <subcellularLocation>
        <location evidence="1">Cell membrane</location>
        <topology evidence="1">Multi-pass membrane protein</topology>
    </subcellularLocation>
</comment>
<evidence type="ECO:0000256" key="1">
    <source>
        <dbReference type="ARBA" id="ARBA00004651"/>
    </source>
</evidence>
<dbReference type="InterPro" id="IPR059000">
    <property type="entry name" value="ATPase_P-type_domA"/>
</dbReference>
<dbReference type="Proteomes" id="UP001403094">
    <property type="component" value="Unassembled WGS sequence"/>
</dbReference>
<dbReference type="InterPro" id="IPR027256">
    <property type="entry name" value="P-typ_ATPase_IB"/>
</dbReference>
<keyword evidence="14" id="KW-1185">Reference proteome</keyword>
<dbReference type="Gene3D" id="2.70.150.10">
    <property type="entry name" value="Calcium-transporting ATPase, cytoplasmic transduction domain A"/>
    <property type="match status" value="1"/>
</dbReference>
<evidence type="ECO:0000256" key="10">
    <source>
        <dbReference type="RuleBase" id="RU362081"/>
    </source>
</evidence>
<protein>
    <submittedName>
        <fullName evidence="13">Heavy metal translocating P-type ATPase</fullName>
    </submittedName>
</protein>
<dbReference type="SFLD" id="SFLDS00003">
    <property type="entry name" value="Haloacid_Dehalogenase"/>
    <property type="match status" value="1"/>
</dbReference>
<feature type="transmembrane region" description="Helical" evidence="10">
    <location>
        <begin position="203"/>
        <end position="221"/>
    </location>
</feature>
<evidence type="ECO:0000256" key="8">
    <source>
        <dbReference type="ARBA" id="ARBA00022989"/>
    </source>
</evidence>
<dbReference type="InterPro" id="IPR001757">
    <property type="entry name" value="P_typ_ATPase"/>
</dbReference>
<evidence type="ECO:0000256" key="6">
    <source>
        <dbReference type="ARBA" id="ARBA00022840"/>
    </source>
</evidence>
<keyword evidence="10" id="KW-1003">Cell membrane</keyword>
<keyword evidence="5 10" id="KW-0547">Nucleotide-binding</keyword>
<dbReference type="PANTHER" id="PTHR43520">
    <property type="entry name" value="ATP7, ISOFORM B"/>
    <property type="match status" value="1"/>
</dbReference>
<organism evidence="13 14">
    <name type="scientific">Streptomyces cheonanensis</name>
    <dbReference type="NCBI Taxonomy" id="312720"/>
    <lineage>
        <taxon>Bacteria</taxon>
        <taxon>Bacillati</taxon>
        <taxon>Actinomycetota</taxon>
        <taxon>Actinomycetes</taxon>
        <taxon>Kitasatosporales</taxon>
        <taxon>Streptomycetaceae</taxon>
        <taxon>Streptomyces</taxon>
    </lineage>
</organism>
<feature type="domain" description="HMA" evidence="12">
    <location>
        <begin position="18"/>
        <end position="84"/>
    </location>
</feature>
<dbReference type="InterPro" id="IPR036163">
    <property type="entry name" value="HMA_dom_sf"/>
</dbReference>
<comment type="similarity">
    <text evidence="2 10">Belongs to the cation transport ATPase (P-type) (TC 3.A.3) family. Type IB subfamily.</text>
</comment>
<dbReference type="EMBL" id="BAAANQ010000009">
    <property type="protein sequence ID" value="GAA2059536.1"/>
    <property type="molecule type" value="Genomic_DNA"/>
</dbReference>
<dbReference type="InterPro" id="IPR023299">
    <property type="entry name" value="ATPase_P-typ_cyto_dom_N"/>
</dbReference>
<evidence type="ECO:0000256" key="11">
    <source>
        <dbReference type="SAM" id="MobiDB-lite"/>
    </source>
</evidence>
<dbReference type="Pfam" id="PF00403">
    <property type="entry name" value="HMA"/>
    <property type="match status" value="1"/>
</dbReference>
<keyword evidence="3 10" id="KW-0812">Transmembrane</keyword>
<keyword evidence="4 10" id="KW-0479">Metal-binding</keyword>
<comment type="caution">
    <text evidence="13">The sequence shown here is derived from an EMBL/GenBank/DDBJ whole genome shotgun (WGS) entry which is preliminary data.</text>
</comment>
<dbReference type="Pfam" id="PF00702">
    <property type="entry name" value="Hydrolase"/>
    <property type="match status" value="1"/>
</dbReference>
<dbReference type="InterPro" id="IPR036412">
    <property type="entry name" value="HAD-like_sf"/>
</dbReference>
<dbReference type="InterPro" id="IPR018303">
    <property type="entry name" value="ATPase_P-typ_P_site"/>
</dbReference>
<dbReference type="SFLD" id="SFLDG00002">
    <property type="entry name" value="C1.7:_P-type_atpase_like"/>
    <property type="match status" value="1"/>
</dbReference>
<evidence type="ECO:0000313" key="13">
    <source>
        <dbReference type="EMBL" id="GAA2059536.1"/>
    </source>
</evidence>
<evidence type="ECO:0000256" key="7">
    <source>
        <dbReference type="ARBA" id="ARBA00022967"/>
    </source>
</evidence>
<dbReference type="CDD" id="cd02094">
    <property type="entry name" value="P-type_ATPase_Cu-like"/>
    <property type="match status" value="1"/>
</dbReference>
<gene>
    <name evidence="13" type="ORF">GCM10009757_40890</name>
</gene>
<evidence type="ECO:0000256" key="3">
    <source>
        <dbReference type="ARBA" id="ARBA00022692"/>
    </source>
</evidence>
<evidence type="ECO:0000256" key="9">
    <source>
        <dbReference type="ARBA" id="ARBA00023136"/>
    </source>
</evidence>
<dbReference type="PRINTS" id="PR00120">
    <property type="entry name" value="HATPASE"/>
</dbReference>
<evidence type="ECO:0000259" key="12">
    <source>
        <dbReference type="PROSITE" id="PS50846"/>
    </source>
</evidence>
<keyword evidence="7" id="KW-1278">Translocase</keyword>
<dbReference type="CDD" id="cd00371">
    <property type="entry name" value="HMA"/>
    <property type="match status" value="1"/>
</dbReference>
<feature type="transmembrane region" description="Helical" evidence="10">
    <location>
        <begin position="406"/>
        <end position="425"/>
    </location>
</feature>
<sequence length="786" mass="82328">MADSDRAERPAGPGQEHGTVVLDVTGMLRASQQSTVTAVLRRRPGVRRAEVNPVTQTATVTYDPRRTSLAQLRHWVEECGYHCAGQSVPSHLCDPLMEPGQSQAPAPEPANEPGPAAEPGVSMAAMAADMRNRFLVALLFSIPVLLWSPIAENVLGLHLPVPFGLRQDVWALLLSLPVIFYSCTVFFTGALRALRARTLDMMILVSVAVAAGWLYSLVVTLTGGGDVFYEAATVLAAFVLLGHWLEVRSRGGANDAVHALLDLAPPKALVIRDGRPVEIATSEVAAGDLLLVRPGAKIAADGTVEEGESDVDESMVTGESLPVPKAPGSTVIGAGINANGTLRIRATEVGADTALARIVRLVQEAQNSKAPGQRLADRAAFWLVLVALVGGLLTLAFWLLFTDRPLGTAVLFAITVVVITCPDALGLATPTAITVGTGLGAARGVLFKNAGALETAARIRTVVMDKTGTLTRGRPEVTAVVPATGYDENTVLSLTAAVERESGHPLAEAVVRHAEQRHITAPDARRFENLPGHGAVAEVDGHRVVVGNPRLADREGIDLADLAARRDALAATGHTVVVIGVDGRPAGLIALADAVRETSAEAVTALHDLGIEVVMLTGDHRATAERIAGRLGIDTVIADVLPEDKAAKIAELQQQGHRVAMVGDGINDAPALARADLGIAIGTGTDIAIETAELVLMRSDPLDVPTALRIGRATVHKMRQNLGWAIGYNALALPIAAGVFEPLTGLVLRPEIAALTMSGSSIIVAVNALALKRLRLPDAPGPARGR</sequence>
<dbReference type="InterPro" id="IPR023214">
    <property type="entry name" value="HAD_sf"/>
</dbReference>
<dbReference type="Gene3D" id="3.30.70.100">
    <property type="match status" value="1"/>
</dbReference>
<accession>A0ABP5GWV1</accession>
<dbReference type="SUPFAM" id="SSF56784">
    <property type="entry name" value="HAD-like"/>
    <property type="match status" value="1"/>
</dbReference>
<feature type="transmembrane region" description="Helical" evidence="10">
    <location>
        <begin position="379"/>
        <end position="400"/>
    </location>
</feature>
<feature type="transmembrane region" description="Helical" evidence="10">
    <location>
        <begin position="752"/>
        <end position="771"/>
    </location>
</feature>
<dbReference type="Pfam" id="PF00122">
    <property type="entry name" value="E1-E2_ATPase"/>
    <property type="match status" value="1"/>
</dbReference>
<evidence type="ECO:0000256" key="4">
    <source>
        <dbReference type="ARBA" id="ARBA00022723"/>
    </source>
</evidence>
<dbReference type="SUPFAM" id="SSF55008">
    <property type="entry name" value="HMA, heavy metal-associated domain"/>
    <property type="match status" value="1"/>
</dbReference>
<dbReference type="InterPro" id="IPR008250">
    <property type="entry name" value="ATPase_P-typ_transduc_dom_A_sf"/>
</dbReference>
<dbReference type="PROSITE" id="PS50846">
    <property type="entry name" value="HMA_2"/>
    <property type="match status" value="1"/>
</dbReference>
<dbReference type="SUPFAM" id="SSF81653">
    <property type="entry name" value="Calcium ATPase, transduction domain A"/>
    <property type="match status" value="1"/>
</dbReference>
<dbReference type="Gene3D" id="3.40.1110.10">
    <property type="entry name" value="Calcium-transporting ATPase, cytoplasmic domain N"/>
    <property type="match status" value="1"/>
</dbReference>
<evidence type="ECO:0000256" key="5">
    <source>
        <dbReference type="ARBA" id="ARBA00022741"/>
    </source>
</evidence>
<feature type="region of interest" description="Disordered" evidence="11">
    <location>
        <begin position="95"/>
        <end position="118"/>
    </location>
</feature>
<dbReference type="NCBIfam" id="TIGR01511">
    <property type="entry name" value="ATPase-IB1_Cu"/>
    <property type="match status" value="1"/>
</dbReference>
<dbReference type="PANTHER" id="PTHR43520:SF8">
    <property type="entry name" value="P-TYPE CU(+) TRANSPORTER"/>
    <property type="match status" value="1"/>
</dbReference>